<gene>
    <name evidence="1" type="ORF">PPTG_21883</name>
</gene>
<proteinExistence type="predicted"/>
<name>W2QSM1_PHYN3</name>
<accession>W2QSM1</accession>
<reference evidence="1 2" key="2">
    <citation type="submission" date="2013-11" db="EMBL/GenBank/DDBJ databases">
        <title>The Genome Sequence of Phytophthora parasitica INRA-310.</title>
        <authorList>
            <consortium name="The Broad Institute Genomics Platform"/>
            <person name="Russ C."/>
            <person name="Tyler B."/>
            <person name="Panabieres F."/>
            <person name="Shan W."/>
            <person name="Tripathy S."/>
            <person name="Grunwald N."/>
            <person name="Machado M."/>
            <person name="Johnson C.S."/>
            <person name="Arredondo F."/>
            <person name="Hong C."/>
            <person name="Coffey M."/>
            <person name="Young S.K."/>
            <person name="Zeng Q."/>
            <person name="Gargeya S."/>
            <person name="Fitzgerald M."/>
            <person name="Abouelleil A."/>
            <person name="Alvarado L."/>
            <person name="Chapman S.B."/>
            <person name="Gainer-Dewar J."/>
            <person name="Goldberg J."/>
            <person name="Griggs A."/>
            <person name="Gujja S."/>
            <person name="Hansen M."/>
            <person name="Howarth C."/>
            <person name="Imamovic A."/>
            <person name="Ireland A."/>
            <person name="Larimer J."/>
            <person name="McCowan C."/>
            <person name="Murphy C."/>
            <person name="Pearson M."/>
            <person name="Poon T.W."/>
            <person name="Priest M."/>
            <person name="Roberts A."/>
            <person name="Saif S."/>
            <person name="Shea T."/>
            <person name="Sykes S."/>
            <person name="Wortman J."/>
            <person name="Nusbaum C."/>
            <person name="Birren B."/>
        </authorList>
    </citation>
    <scope>NUCLEOTIDE SEQUENCE [LARGE SCALE GENOMIC DNA]</scope>
    <source>
        <strain evidence="1 2">INRA-310</strain>
    </source>
</reference>
<dbReference type="AlphaFoldDB" id="W2QSM1"/>
<dbReference type="Proteomes" id="UP000018817">
    <property type="component" value="Unassembled WGS sequence"/>
</dbReference>
<dbReference type="EMBL" id="KI669569">
    <property type="protein sequence ID" value="ETN16187.1"/>
    <property type="molecule type" value="Genomic_DNA"/>
</dbReference>
<dbReference type="GeneID" id="20190482"/>
<protein>
    <submittedName>
        <fullName evidence="1">Uncharacterized protein</fullName>
    </submittedName>
</protein>
<dbReference type="OMA" id="MTYYREL"/>
<organism evidence="1 2">
    <name type="scientific">Phytophthora nicotianae (strain INRA-310)</name>
    <name type="common">Phytophthora parasitica</name>
    <dbReference type="NCBI Taxonomy" id="761204"/>
    <lineage>
        <taxon>Eukaryota</taxon>
        <taxon>Sar</taxon>
        <taxon>Stramenopiles</taxon>
        <taxon>Oomycota</taxon>
        <taxon>Peronosporomycetes</taxon>
        <taxon>Peronosporales</taxon>
        <taxon>Peronosporaceae</taxon>
        <taxon>Phytophthora</taxon>
    </lineage>
</organism>
<dbReference type="VEuPathDB" id="FungiDB:PPTG_21883"/>
<reference evidence="2" key="1">
    <citation type="submission" date="2011-12" db="EMBL/GenBank/DDBJ databases">
        <authorList>
            <consortium name="The Broad Institute Genome Sequencing Platform"/>
            <person name="Russ C."/>
            <person name="Tyler B."/>
            <person name="Panabieres F."/>
            <person name="Shan W."/>
            <person name="Tripathy S."/>
            <person name="Grunwald N."/>
            <person name="Machado M."/>
            <person name="Young S.K."/>
            <person name="Zeng Q."/>
            <person name="Gargeya S."/>
            <person name="Fitzgerald M."/>
            <person name="Haas B."/>
            <person name="Abouelleil A."/>
            <person name="Alvarado L."/>
            <person name="Arachchi H.M."/>
            <person name="Berlin A."/>
            <person name="Chapman S.B."/>
            <person name="Gearin G."/>
            <person name="Goldberg J."/>
            <person name="Griggs A."/>
            <person name="Gujja S."/>
            <person name="Hansen M."/>
            <person name="Heiman D."/>
            <person name="Howarth C."/>
            <person name="Larimer J."/>
            <person name="Lui A."/>
            <person name="MacDonald P.J.P."/>
            <person name="McCowen C."/>
            <person name="Montmayeur A."/>
            <person name="Murphy C."/>
            <person name="Neiman D."/>
            <person name="Pearson M."/>
            <person name="Priest M."/>
            <person name="Roberts A."/>
            <person name="Saif S."/>
            <person name="Shea T."/>
            <person name="Sisk P."/>
            <person name="Stolte C."/>
            <person name="Sykes S."/>
            <person name="Wortman J."/>
            <person name="Nusbaum C."/>
            <person name="Birren B."/>
        </authorList>
    </citation>
    <scope>NUCLEOTIDE SEQUENCE [LARGE SCALE GENOMIC DNA]</scope>
    <source>
        <strain evidence="2">INRA-310</strain>
    </source>
</reference>
<dbReference type="RefSeq" id="XP_008898833.1">
    <property type="nucleotide sequence ID" value="XM_008900585.1"/>
</dbReference>
<evidence type="ECO:0000313" key="2">
    <source>
        <dbReference type="Proteomes" id="UP000018817"/>
    </source>
</evidence>
<sequence>MVGADGAKVSNSIDGLAICPEAAHKMRYRLLVCSSQATSEASSIKRAWQGKIMTYLETDHASFSEYSDHNTFVATSPRRKKPTPSRMTYYRELAENHL</sequence>
<evidence type="ECO:0000313" key="1">
    <source>
        <dbReference type="EMBL" id="ETN16187.1"/>
    </source>
</evidence>